<dbReference type="AlphaFoldDB" id="A0A2P2DX55"/>
<sequence>MQAEEVSTEETTTQLRWAEVPGATGYLLEIKNSSGYTVISERTEVPYYILKNFISGRYEHRVGVINKFGKVGSFSEWVSFEVVVSRIPTLTKDLVYSISKEEKTKTFQLEGKDFLPDMKVFMILEGRKIPAKSVIVDPPNSAKAVFDIESGMETGIYDLVLENPRKKTLNAKQRIVLSESKEKAQRFAERQERILKKEIPEDYYETPYWSTLWRASVLPGWGQNYIEGSRWKLIAYPLIAVGIAGAYSSSYNQFLSAKSNYESASLLGFFLSESQDTQLLWLLNRNSAESSYSQAKQELNGIRAGIGALAAFALYNLVDAYFSARRNVASATMPDPGFALGSEYLRMDVKVESQAKLNPMRGNEIFSQDPRYSLEIQYRF</sequence>
<keyword evidence="2" id="KW-1185">Reference proteome</keyword>
<name>A0A2P2DX55_9LEPT</name>
<dbReference type="Gene3D" id="2.60.40.10">
    <property type="entry name" value="Immunoglobulins"/>
    <property type="match status" value="1"/>
</dbReference>
<evidence type="ECO:0008006" key="3">
    <source>
        <dbReference type="Google" id="ProtNLM"/>
    </source>
</evidence>
<organism evidence="1 2">
    <name type="scientific">Leptospira ryugenii</name>
    <dbReference type="NCBI Taxonomy" id="1917863"/>
    <lineage>
        <taxon>Bacteria</taxon>
        <taxon>Pseudomonadati</taxon>
        <taxon>Spirochaetota</taxon>
        <taxon>Spirochaetia</taxon>
        <taxon>Leptospirales</taxon>
        <taxon>Leptospiraceae</taxon>
        <taxon>Leptospira</taxon>
    </lineage>
</organism>
<comment type="caution">
    <text evidence="1">The sequence shown here is derived from an EMBL/GenBank/DDBJ whole genome shotgun (WGS) entry which is preliminary data.</text>
</comment>
<dbReference type="InterPro" id="IPR058177">
    <property type="entry name" value="LIC11435-like"/>
</dbReference>
<evidence type="ECO:0000313" key="1">
    <source>
        <dbReference type="EMBL" id="GBF49214.1"/>
    </source>
</evidence>
<gene>
    <name evidence="1" type="ORF">LPTSP4_07240</name>
</gene>
<dbReference type="EMBL" id="BFBB01000002">
    <property type="protein sequence ID" value="GBF49214.1"/>
    <property type="molecule type" value="Genomic_DNA"/>
</dbReference>
<dbReference type="NCBIfam" id="NF047756">
    <property type="entry name" value="LIC11435_fam"/>
    <property type="match status" value="1"/>
</dbReference>
<proteinExistence type="predicted"/>
<protein>
    <recommendedName>
        <fullName evidence="3">DUF5683 domain-containing protein</fullName>
    </recommendedName>
</protein>
<reference evidence="1 2" key="1">
    <citation type="submission" date="2018-02" db="EMBL/GenBank/DDBJ databases">
        <title>Novel Leptospira species isolated from soil and water in Japan.</title>
        <authorList>
            <person name="Nakao R."/>
            <person name="Masuzawa T."/>
        </authorList>
    </citation>
    <scope>NUCLEOTIDE SEQUENCE [LARGE SCALE GENOMIC DNA]</scope>
    <source>
        <strain evidence="1 2">YH101</strain>
    </source>
</reference>
<dbReference type="InterPro" id="IPR013783">
    <property type="entry name" value="Ig-like_fold"/>
</dbReference>
<evidence type="ECO:0000313" key="2">
    <source>
        <dbReference type="Proteomes" id="UP000245133"/>
    </source>
</evidence>
<dbReference type="Proteomes" id="UP000245133">
    <property type="component" value="Unassembled WGS sequence"/>
</dbReference>
<accession>A0A2P2DX55</accession>